<dbReference type="Pfam" id="PF22200">
    <property type="entry name" value="ExsA_N"/>
    <property type="match status" value="1"/>
</dbReference>
<keyword evidence="3" id="KW-0804">Transcription</keyword>
<organism evidence="5 6">
    <name type="scientific">Anaerocolumna xylanovorans DSM 12503</name>
    <dbReference type="NCBI Taxonomy" id="1121345"/>
    <lineage>
        <taxon>Bacteria</taxon>
        <taxon>Bacillati</taxon>
        <taxon>Bacillota</taxon>
        <taxon>Clostridia</taxon>
        <taxon>Lachnospirales</taxon>
        <taxon>Lachnospiraceae</taxon>
        <taxon>Anaerocolumna</taxon>
    </lineage>
</organism>
<dbReference type="Proteomes" id="UP000184612">
    <property type="component" value="Unassembled WGS sequence"/>
</dbReference>
<feature type="domain" description="HTH araC/xylS-type" evidence="4">
    <location>
        <begin position="191"/>
        <end position="288"/>
    </location>
</feature>
<keyword evidence="2" id="KW-0238">DNA-binding</keyword>
<dbReference type="InterPro" id="IPR018062">
    <property type="entry name" value="HTH_AraC-typ_CS"/>
</dbReference>
<keyword evidence="1" id="KW-0805">Transcription regulation</keyword>
<sequence>MGERILRVPQGLASPANDQRILNLNGFSVIKSYTFTQERKGTLFLEDHLLLFVQHGIYSVSYGGEIYTVHKNEMVLLKKAISIQYQKTEDPNDPCLLEYKMFFLKDDLLREFFKMANIKPKGPEAPVPISVKPVNELLAKYVESVEPYFKKPEEVDGNLIKIKLLELLYDLAATDENLMQQLMQLKQQARSDIPKIVEENILNPVSLNDLAYLSGRSLSSFKRDFQAIYNMSPYHWLRERRLERAKELLMNTSISVTDICFMTGFENTAHFSRAFKERYGSSPVSYKQ</sequence>
<dbReference type="PANTHER" id="PTHR43280:SF2">
    <property type="entry name" value="HTH-TYPE TRANSCRIPTIONAL REGULATOR EXSA"/>
    <property type="match status" value="1"/>
</dbReference>
<evidence type="ECO:0000256" key="1">
    <source>
        <dbReference type="ARBA" id="ARBA00023015"/>
    </source>
</evidence>
<proteinExistence type="predicted"/>
<dbReference type="GO" id="GO:0003700">
    <property type="term" value="F:DNA-binding transcription factor activity"/>
    <property type="evidence" value="ECO:0007669"/>
    <property type="project" value="InterPro"/>
</dbReference>
<evidence type="ECO:0000259" key="4">
    <source>
        <dbReference type="PROSITE" id="PS01124"/>
    </source>
</evidence>
<dbReference type="PANTHER" id="PTHR43280">
    <property type="entry name" value="ARAC-FAMILY TRANSCRIPTIONAL REGULATOR"/>
    <property type="match status" value="1"/>
</dbReference>
<name>A0A1M7YI40_9FIRM</name>
<dbReference type="GO" id="GO:0043565">
    <property type="term" value="F:sequence-specific DNA binding"/>
    <property type="evidence" value="ECO:0007669"/>
    <property type="project" value="InterPro"/>
</dbReference>
<evidence type="ECO:0000313" key="5">
    <source>
        <dbReference type="EMBL" id="SHO52290.1"/>
    </source>
</evidence>
<dbReference type="InterPro" id="IPR009057">
    <property type="entry name" value="Homeodomain-like_sf"/>
</dbReference>
<reference evidence="5 6" key="1">
    <citation type="submission" date="2016-12" db="EMBL/GenBank/DDBJ databases">
        <authorList>
            <person name="Song W.-J."/>
            <person name="Kurnit D.M."/>
        </authorList>
    </citation>
    <scope>NUCLEOTIDE SEQUENCE [LARGE SCALE GENOMIC DNA]</scope>
    <source>
        <strain evidence="5 6">DSM 12503</strain>
    </source>
</reference>
<dbReference type="InterPro" id="IPR020449">
    <property type="entry name" value="Tscrpt_reg_AraC-type_HTH"/>
</dbReference>
<dbReference type="OrthoDB" id="9776971at2"/>
<dbReference type="EMBL" id="FRFD01000011">
    <property type="protein sequence ID" value="SHO52290.1"/>
    <property type="molecule type" value="Genomic_DNA"/>
</dbReference>
<dbReference type="AlphaFoldDB" id="A0A1M7YI40"/>
<protein>
    <submittedName>
        <fullName evidence="5">Helix-turn-helix domain-containing protein</fullName>
    </submittedName>
</protein>
<dbReference type="SMART" id="SM00342">
    <property type="entry name" value="HTH_ARAC"/>
    <property type="match status" value="1"/>
</dbReference>
<dbReference type="InterPro" id="IPR018060">
    <property type="entry name" value="HTH_AraC"/>
</dbReference>
<dbReference type="PRINTS" id="PR00032">
    <property type="entry name" value="HTHARAC"/>
</dbReference>
<accession>A0A1M7YI40</accession>
<dbReference type="PROSITE" id="PS00041">
    <property type="entry name" value="HTH_ARAC_FAMILY_1"/>
    <property type="match status" value="1"/>
</dbReference>
<dbReference type="STRING" id="1121345.SAMN02745217_03569"/>
<keyword evidence="6" id="KW-1185">Reference proteome</keyword>
<evidence type="ECO:0000313" key="6">
    <source>
        <dbReference type="Proteomes" id="UP000184612"/>
    </source>
</evidence>
<dbReference type="PROSITE" id="PS01124">
    <property type="entry name" value="HTH_ARAC_FAMILY_2"/>
    <property type="match status" value="1"/>
</dbReference>
<dbReference type="Gene3D" id="1.10.10.60">
    <property type="entry name" value="Homeodomain-like"/>
    <property type="match status" value="2"/>
</dbReference>
<gene>
    <name evidence="5" type="ORF">SAMN02745217_03569</name>
</gene>
<dbReference type="SUPFAM" id="SSF46689">
    <property type="entry name" value="Homeodomain-like"/>
    <property type="match status" value="2"/>
</dbReference>
<dbReference type="InterPro" id="IPR054015">
    <property type="entry name" value="ExsA-like_N"/>
</dbReference>
<dbReference type="Pfam" id="PF12833">
    <property type="entry name" value="HTH_18"/>
    <property type="match status" value="1"/>
</dbReference>
<evidence type="ECO:0000256" key="2">
    <source>
        <dbReference type="ARBA" id="ARBA00023125"/>
    </source>
</evidence>
<evidence type="ECO:0000256" key="3">
    <source>
        <dbReference type="ARBA" id="ARBA00023163"/>
    </source>
</evidence>
<dbReference type="RefSeq" id="WP_073590224.1">
    <property type="nucleotide sequence ID" value="NZ_FRFD01000011.1"/>
</dbReference>